<dbReference type="PANTHER" id="PTHR44196:SF1">
    <property type="entry name" value="DEHYDROGENASE_REDUCTASE SDR FAMILY MEMBER 7B"/>
    <property type="match status" value="1"/>
</dbReference>
<accession>A0A1M5CVL9</accession>
<dbReference type="InterPro" id="IPR036291">
    <property type="entry name" value="NAD(P)-bd_dom_sf"/>
</dbReference>
<evidence type="ECO:0000256" key="2">
    <source>
        <dbReference type="ARBA" id="ARBA00023002"/>
    </source>
</evidence>
<dbReference type="AlphaFoldDB" id="A0A1M5CVL9"/>
<evidence type="ECO:0000256" key="3">
    <source>
        <dbReference type="RuleBase" id="RU000363"/>
    </source>
</evidence>
<keyword evidence="2" id="KW-0560">Oxidoreductase</keyword>
<dbReference type="PRINTS" id="PR00081">
    <property type="entry name" value="GDHRDH"/>
</dbReference>
<protein>
    <recommendedName>
        <fullName evidence="6">Short-chain dehydrogenase</fullName>
    </recommendedName>
</protein>
<comment type="similarity">
    <text evidence="1 3">Belongs to the short-chain dehydrogenases/reductases (SDR) family.</text>
</comment>
<dbReference type="STRING" id="930117.SAMN05216225_1001407"/>
<dbReference type="PANTHER" id="PTHR44196">
    <property type="entry name" value="DEHYDROGENASE/REDUCTASE SDR FAMILY MEMBER 7B"/>
    <property type="match status" value="1"/>
</dbReference>
<name>A0A1M5CVL9_9BACI</name>
<dbReference type="RefSeq" id="WP_234982526.1">
    <property type="nucleotide sequence ID" value="NZ_FQVW01000001.1"/>
</dbReference>
<dbReference type="InterPro" id="IPR020904">
    <property type="entry name" value="Sc_DH/Rdtase_CS"/>
</dbReference>
<evidence type="ECO:0000313" key="4">
    <source>
        <dbReference type="EMBL" id="SHF58666.1"/>
    </source>
</evidence>
<proteinExistence type="inferred from homology"/>
<evidence type="ECO:0000313" key="5">
    <source>
        <dbReference type="Proteomes" id="UP000183988"/>
    </source>
</evidence>
<reference evidence="4 5" key="1">
    <citation type="submission" date="2016-11" db="EMBL/GenBank/DDBJ databases">
        <authorList>
            <person name="Jaros S."/>
            <person name="Januszkiewicz K."/>
            <person name="Wedrychowicz H."/>
        </authorList>
    </citation>
    <scope>NUCLEOTIDE SEQUENCE [LARGE SCALE GENOMIC DNA]</scope>
    <source>
        <strain evidence="4 5">IBRC-M 10683</strain>
    </source>
</reference>
<organism evidence="4 5">
    <name type="scientific">Ornithinibacillus halophilus</name>
    <dbReference type="NCBI Taxonomy" id="930117"/>
    <lineage>
        <taxon>Bacteria</taxon>
        <taxon>Bacillati</taxon>
        <taxon>Bacillota</taxon>
        <taxon>Bacilli</taxon>
        <taxon>Bacillales</taxon>
        <taxon>Bacillaceae</taxon>
        <taxon>Ornithinibacillus</taxon>
    </lineage>
</organism>
<dbReference type="Proteomes" id="UP000183988">
    <property type="component" value="Unassembled WGS sequence"/>
</dbReference>
<dbReference type="PRINTS" id="PR00080">
    <property type="entry name" value="SDRFAMILY"/>
</dbReference>
<dbReference type="PIRSF" id="PIRSF000126">
    <property type="entry name" value="11-beta-HSD1"/>
    <property type="match status" value="1"/>
</dbReference>
<dbReference type="Gene3D" id="3.40.50.720">
    <property type="entry name" value="NAD(P)-binding Rossmann-like Domain"/>
    <property type="match status" value="1"/>
</dbReference>
<gene>
    <name evidence="4" type="ORF">SAMN05216225_1001407</name>
</gene>
<keyword evidence="5" id="KW-1185">Reference proteome</keyword>
<dbReference type="InterPro" id="IPR002347">
    <property type="entry name" value="SDR_fam"/>
</dbReference>
<dbReference type="PROSITE" id="PS00061">
    <property type="entry name" value="ADH_SHORT"/>
    <property type="match status" value="1"/>
</dbReference>
<evidence type="ECO:0000256" key="1">
    <source>
        <dbReference type="ARBA" id="ARBA00006484"/>
    </source>
</evidence>
<sequence length="270" mass="30862">MVLFIIMQNKVKDKTIIVTGASSGIGERLVWEIARNGGKPVMLARSQEKLYELQRQLQTELKATSCVYPVDLSDENQTEQTVVKILSEHPIIHALINNAGIGMFDYVKDVNWNDVKDMFDLNVLSLIKLTHLLLPHFINKQDGHIINVASQAGKIATPKSSIYASTKHAVIGFSNALRIEMKQENVQVTTVNLGPVRTNFFELADPHGSYQKNVERYMLDPEKVAKKITQHLFSNRREINLPWWMELGSKFNYLFPKTLEKLLKKQFNQK</sequence>
<dbReference type="GO" id="GO:0016020">
    <property type="term" value="C:membrane"/>
    <property type="evidence" value="ECO:0007669"/>
    <property type="project" value="TreeGrafter"/>
</dbReference>
<dbReference type="Pfam" id="PF00106">
    <property type="entry name" value="adh_short"/>
    <property type="match status" value="1"/>
</dbReference>
<dbReference type="SUPFAM" id="SSF51735">
    <property type="entry name" value="NAD(P)-binding Rossmann-fold domains"/>
    <property type="match status" value="1"/>
</dbReference>
<dbReference type="GO" id="GO:0016491">
    <property type="term" value="F:oxidoreductase activity"/>
    <property type="evidence" value="ECO:0007669"/>
    <property type="project" value="UniProtKB-KW"/>
</dbReference>
<evidence type="ECO:0008006" key="6">
    <source>
        <dbReference type="Google" id="ProtNLM"/>
    </source>
</evidence>
<dbReference type="EMBL" id="FQVW01000001">
    <property type="protein sequence ID" value="SHF58666.1"/>
    <property type="molecule type" value="Genomic_DNA"/>
</dbReference>